<evidence type="ECO:0000259" key="2">
    <source>
        <dbReference type="Pfam" id="PF00675"/>
    </source>
</evidence>
<dbReference type="InterPro" id="IPR050361">
    <property type="entry name" value="MPP/UQCRC_Complex"/>
</dbReference>
<protein>
    <submittedName>
        <fullName evidence="4">Insulinase family protein</fullName>
    </submittedName>
</protein>
<dbReference type="Pfam" id="PF00675">
    <property type="entry name" value="Peptidase_M16"/>
    <property type="match status" value="1"/>
</dbReference>
<dbReference type="InterPro" id="IPR011249">
    <property type="entry name" value="Metalloenz_LuxS/M16"/>
</dbReference>
<dbReference type="EMBL" id="CP107246">
    <property type="protein sequence ID" value="WIM04750.1"/>
    <property type="molecule type" value="Genomic_DNA"/>
</dbReference>
<proteinExistence type="predicted"/>
<name>A0AA49FJJ7_9PROT</name>
<accession>A0AA49FJJ7</accession>
<reference evidence="4" key="1">
    <citation type="journal article" date="2023" name="Nat. Microbiol.">
        <title>Enrichment and characterization of a nitric oxide-reducing microbial community in a continuous bioreactor.</title>
        <authorList>
            <person name="Garrido-Amador P."/>
            <person name="Stortenbeker N."/>
            <person name="Wessels H.J.C.T."/>
            <person name="Speth D.R."/>
            <person name="Garcia-Heredia I."/>
            <person name="Kartal B."/>
        </authorList>
    </citation>
    <scope>NUCLEOTIDE SEQUENCE</scope>
    <source>
        <strain evidence="4">MAG1</strain>
    </source>
</reference>
<evidence type="ECO:0000259" key="3">
    <source>
        <dbReference type="Pfam" id="PF05193"/>
    </source>
</evidence>
<dbReference type="GO" id="GO:0046872">
    <property type="term" value="F:metal ion binding"/>
    <property type="evidence" value="ECO:0007669"/>
    <property type="project" value="InterPro"/>
</dbReference>
<sequence length="430" mass="46205">MMKKLLAALFVCLSAASAWAGVKIEHWIAPSGARVYFVETHALPILDVEVNFTAGTAYDAADKAGVAGLTRGLLDAGAGGLDEEKIAGRLVDIGARLSGTTDHDRAGLNLRTLSSKAEKESALDLMRVLLAQPAFPEAVLAREKARLISAIQEADTRPDSIAAKRFARAMYPDHPYGLHSTVESVGRITRDDLASFHRDHYSARRAVVSLIGDVTRAEAERIAQQLTEALPAGKADGDLPAVRMPSKGTHKVAHPAAQSHIHIGLPAIRRTDPDYYALLVGNYTLGGGGFVSRLMKEVREKRGYAYSVHSYFAPRRFEGPFQIGLQTKREQAGDALKVAGEVLAGFMKDGPTEKELAAAKKNLINGQALRIDSNAKLIGYLSAIGFYGLPLTYLDDFPAKVGAVTAKDVREAFARHVKPSSLVTVVVASD</sequence>
<organism evidence="4">
    <name type="scientific">Candidatus Nitricoxidivorans perseverans</name>
    <dbReference type="NCBI Taxonomy" id="2975601"/>
    <lineage>
        <taxon>Bacteria</taxon>
        <taxon>Pseudomonadati</taxon>
        <taxon>Pseudomonadota</taxon>
        <taxon>Betaproteobacteria</taxon>
        <taxon>Nitrosomonadales</taxon>
        <taxon>Sterolibacteriaceae</taxon>
        <taxon>Candidatus Nitricoxidivorans</taxon>
    </lineage>
</organism>
<dbReference type="Gene3D" id="3.30.830.10">
    <property type="entry name" value="Metalloenzyme, LuxS/M16 peptidase-like"/>
    <property type="match status" value="2"/>
</dbReference>
<feature type="domain" description="Peptidase M16 N-terminal" evidence="2">
    <location>
        <begin position="47"/>
        <end position="179"/>
    </location>
</feature>
<evidence type="ECO:0000313" key="4">
    <source>
        <dbReference type="EMBL" id="WIM04750.1"/>
    </source>
</evidence>
<feature type="domain" description="Peptidase M16 C-terminal" evidence="3">
    <location>
        <begin position="187"/>
        <end position="363"/>
    </location>
</feature>
<evidence type="ECO:0000256" key="1">
    <source>
        <dbReference type="SAM" id="SignalP"/>
    </source>
</evidence>
<keyword evidence="1" id="KW-0732">Signal</keyword>
<dbReference type="Pfam" id="PF05193">
    <property type="entry name" value="Peptidase_M16_C"/>
    <property type="match status" value="1"/>
</dbReference>
<feature type="signal peptide" evidence="1">
    <location>
        <begin position="1"/>
        <end position="20"/>
    </location>
</feature>
<dbReference type="AlphaFoldDB" id="A0AA49FJJ7"/>
<dbReference type="KEGG" id="npv:OHM77_08560"/>
<feature type="chain" id="PRO_5041262980" evidence="1">
    <location>
        <begin position="21"/>
        <end position="430"/>
    </location>
</feature>
<gene>
    <name evidence="4" type="ORF">OHM77_08560</name>
</gene>
<dbReference type="PANTHER" id="PTHR11851:SF224">
    <property type="entry name" value="PROCESSING PROTEASE"/>
    <property type="match status" value="1"/>
</dbReference>
<dbReference type="InterPro" id="IPR007863">
    <property type="entry name" value="Peptidase_M16_C"/>
</dbReference>
<dbReference type="SUPFAM" id="SSF63411">
    <property type="entry name" value="LuxS/MPP-like metallohydrolase"/>
    <property type="match status" value="2"/>
</dbReference>
<dbReference type="Proteomes" id="UP001234916">
    <property type="component" value="Chromosome"/>
</dbReference>
<dbReference type="InterPro" id="IPR011765">
    <property type="entry name" value="Pept_M16_N"/>
</dbReference>
<dbReference type="PANTHER" id="PTHR11851">
    <property type="entry name" value="METALLOPROTEASE"/>
    <property type="match status" value="1"/>
</dbReference>